<feature type="region of interest" description="Disordered" evidence="1">
    <location>
        <begin position="45"/>
        <end position="84"/>
    </location>
</feature>
<sequence length="289" mass="31052">MNRHASLTIPLVLAFLLSGCGTNSPLSSIGDGAAEMAGKVLLGLPSDGEASGQRSTSTSARTNTRSADRPMVRTRRVSPGNPGDLYAGQVRTANGGYTVMLTLLDGRFSHASYPDVACASNLKAVRSYYGDSMTFVEHVYEDAEGQCVPSEQLAVKPQRDGSVLLRTISDGQVTGEGSLRPSVVPVPDNLVGDWEAELGGKYGGPRSTIYVRLAQDGESFTEFEDNYCSGRSRFAFMTSGSMSLAGFQEPTECDDGGMVSYQQINRNMLERRTYTPDGRVASSVRMARR</sequence>
<evidence type="ECO:0000313" key="3">
    <source>
        <dbReference type="Proteomes" id="UP000198982"/>
    </source>
</evidence>
<proteinExistence type="predicted"/>
<feature type="compositionally biased region" description="Low complexity" evidence="1">
    <location>
        <begin position="54"/>
        <end position="65"/>
    </location>
</feature>
<dbReference type="Proteomes" id="UP000198982">
    <property type="component" value="Unassembled WGS sequence"/>
</dbReference>
<name>A0A1H5A737_9PSED</name>
<evidence type="ECO:0008006" key="4">
    <source>
        <dbReference type="Google" id="ProtNLM"/>
    </source>
</evidence>
<reference evidence="3" key="1">
    <citation type="submission" date="2016-10" db="EMBL/GenBank/DDBJ databases">
        <authorList>
            <person name="Varghese N."/>
            <person name="Submissions S."/>
        </authorList>
    </citation>
    <scope>NUCLEOTIDE SEQUENCE [LARGE SCALE GENOMIC DNA]</scope>
    <source>
        <strain evidence="3">DSM 9751</strain>
    </source>
</reference>
<dbReference type="RefSeq" id="WP_092320962.1">
    <property type="nucleotide sequence ID" value="NZ_FNTJ01000003.1"/>
</dbReference>
<organism evidence="2 3">
    <name type="scientific">Pseudomonas saponiphila</name>
    <dbReference type="NCBI Taxonomy" id="556534"/>
    <lineage>
        <taxon>Bacteria</taxon>
        <taxon>Pseudomonadati</taxon>
        <taxon>Pseudomonadota</taxon>
        <taxon>Gammaproteobacteria</taxon>
        <taxon>Pseudomonadales</taxon>
        <taxon>Pseudomonadaceae</taxon>
        <taxon>Pseudomonas</taxon>
    </lineage>
</organism>
<dbReference type="AlphaFoldDB" id="A0A1H5A737"/>
<gene>
    <name evidence="2" type="ORF">SAMN05216178_7013</name>
</gene>
<dbReference type="PROSITE" id="PS51257">
    <property type="entry name" value="PROKAR_LIPOPROTEIN"/>
    <property type="match status" value="1"/>
</dbReference>
<evidence type="ECO:0000313" key="2">
    <source>
        <dbReference type="EMBL" id="SED38062.1"/>
    </source>
</evidence>
<evidence type="ECO:0000256" key="1">
    <source>
        <dbReference type="SAM" id="MobiDB-lite"/>
    </source>
</evidence>
<protein>
    <recommendedName>
        <fullName evidence="4">Lipoprotein</fullName>
    </recommendedName>
</protein>
<dbReference type="EMBL" id="FNTJ01000003">
    <property type="protein sequence ID" value="SED38062.1"/>
    <property type="molecule type" value="Genomic_DNA"/>
</dbReference>
<accession>A0A1H5A737</accession>
<keyword evidence="3" id="KW-1185">Reference proteome</keyword>